<keyword evidence="1" id="KW-0472">Membrane</keyword>
<dbReference type="GO" id="GO:0016491">
    <property type="term" value="F:oxidoreductase activity"/>
    <property type="evidence" value="ECO:0007669"/>
    <property type="project" value="InterPro"/>
</dbReference>
<feature type="transmembrane region" description="Helical" evidence="1">
    <location>
        <begin position="214"/>
        <end position="235"/>
    </location>
</feature>
<dbReference type="EMBL" id="UOFR01000014">
    <property type="protein sequence ID" value="VAW92305.1"/>
    <property type="molecule type" value="Genomic_DNA"/>
</dbReference>
<keyword evidence="1" id="KW-1133">Transmembrane helix</keyword>
<sequence>MPAHPARKQLQKELAVYVKPETIKGMILFVVDISMYILAIVLVLASSSWILKLIGGIIAGIKMANLSTLAHDAAHNSLTGSRTLNKYLAIIGFTPGLFNYALWLHDHHFLHHRKTNEEHPDSYVPLSKQEYDALTAFGKFKYRMYRAPTIWIFGLYYIIERWWKVKFFPRAHMPRQVQRQAWFQFSYLMLYISAYLILLVIAPLYSSTSTLEAVIYGFVIPFYVYQTLYSFTVFVQHNHYRIPWFKEARPREGDGQQAYITVQLVFPKWLSTAVHNVYDHTAHHVHPAIPSYHLPAAQDKLNKMIGGRAVISKFSLGWLYSLMRRCKLYDHENHYWTDFDGNPTTRVTLASAEDNPELYQGKTERRQRLGELAVS</sequence>
<reference evidence="3" key="1">
    <citation type="submission" date="2018-06" db="EMBL/GenBank/DDBJ databases">
        <authorList>
            <person name="Zhirakovskaya E."/>
        </authorList>
    </citation>
    <scope>NUCLEOTIDE SEQUENCE</scope>
</reference>
<gene>
    <name evidence="3" type="ORF">MNBD_GAMMA21-1203</name>
</gene>
<evidence type="ECO:0000256" key="1">
    <source>
        <dbReference type="SAM" id="Phobius"/>
    </source>
</evidence>
<dbReference type="AlphaFoldDB" id="A0A3B0ZFX9"/>
<proteinExistence type="predicted"/>
<name>A0A3B0ZFX9_9ZZZZ</name>
<dbReference type="PANTHER" id="PTHR32100">
    <property type="entry name" value="OMEGA-6 FATTY ACID DESATURASE, CHLOROPLASTIC"/>
    <property type="match status" value="1"/>
</dbReference>
<dbReference type="Pfam" id="PF00487">
    <property type="entry name" value="FA_desaturase"/>
    <property type="match status" value="1"/>
</dbReference>
<feature type="transmembrane region" description="Helical" evidence="1">
    <location>
        <begin position="87"/>
        <end position="105"/>
    </location>
</feature>
<organism evidence="3">
    <name type="scientific">hydrothermal vent metagenome</name>
    <dbReference type="NCBI Taxonomy" id="652676"/>
    <lineage>
        <taxon>unclassified sequences</taxon>
        <taxon>metagenomes</taxon>
        <taxon>ecological metagenomes</taxon>
    </lineage>
</organism>
<evidence type="ECO:0000259" key="2">
    <source>
        <dbReference type="Pfam" id="PF00487"/>
    </source>
</evidence>
<dbReference type="GO" id="GO:0006629">
    <property type="term" value="P:lipid metabolic process"/>
    <property type="evidence" value="ECO:0007669"/>
    <property type="project" value="InterPro"/>
</dbReference>
<keyword evidence="1" id="KW-0812">Transmembrane</keyword>
<accession>A0A3B0ZFX9</accession>
<feature type="transmembrane region" description="Helical" evidence="1">
    <location>
        <begin position="144"/>
        <end position="160"/>
    </location>
</feature>
<evidence type="ECO:0000313" key="3">
    <source>
        <dbReference type="EMBL" id="VAW92305.1"/>
    </source>
</evidence>
<dbReference type="InterPro" id="IPR012171">
    <property type="entry name" value="Fatty_acid_desaturase"/>
</dbReference>
<feature type="transmembrane region" description="Helical" evidence="1">
    <location>
        <begin position="181"/>
        <end position="202"/>
    </location>
</feature>
<dbReference type="InterPro" id="IPR005804">
    <property type="entry name" value="FA_desaturase_dom"/>
</dbReference>
<protein>
    <recommendedName>
        <fullName evidence="2">Fatty acid desaturase domain-containing protein</fullName>
    </recommendedName>
</protein>
<feature type="domain" description="Fatty acid desaturase" evidence="2">
    <location>
        <begin position="48"/>
        <end position="303"/>
    </location>
</feature>